<dbReference type="AlphaFoldDB" id="A0A9P3FDZ8"/>
<sequence>MPMTKAFLDDFPREIRDEIYNVPIKKGQSPDALYHDTCIVMAFAIMSWAQQLSGSTTENFADEAVYGSAHKR</sequence>
<dbReference type="GeneID" id="68292693"/>
<comment type="caution">
    <text evidence="1">The sequence shown here is derived from an EMBL/GenBank/DDBJ whole genome shotgun (WGS) entry which is preliminary data.</text>
</comment>
<keyword evidence="2" id="KW-1185">Reference proteome</keyword>
<reference evidence="1 2" key="1">
    <citation type="submission" date="2021-01" db="EMBL/GenBank/DDBJ databases">
        <title>Cercospora kikuchii MAFF 305040 whole genome shotgun sequence.</title>
        <authorList>
            <person name="Kashiwa T."/>
            <person name="Suzuki T."/>
        </authorList>
    </citation>
    <scope>NUCLEOTIDE SEQUENCE [LARGE SCALE GENOMIC DNA]</scope>
    <source>
        <strain evidence="1 2">MAFF 305040</strain>
    </source>
</reference>
<proteinExistence type="predicted"/>
<dbReference type="OrthoDB" id="3646724at2759"/>
<protein>
    <submittedName>
        <fullName evidence="1">Uncharacterized protein</fullName>
    </submittedName>
</protein>
<dbReference type="EMBL" id="BOLY01000004">
    <property type="protein sequence ID" value="GIZ43906.1"/>
    <property type="molecule type" value="Genomic_DNA"/>
</dbReference>
<evidence type="ECO:0000313" key="1">
    <source>
        <dbReference type="EMBL" id="GIZ43906.1"/>
    </source>
</evidence>
<dbReference type="RefSeq" id="XP_044658393.1">
    <property type="nucleotide sequence ID" value="XM_044802458.1"/>
</dbReference>
<dbReference type="Proteomes" id="UP000825890">
    <property type="component" value="Unassembled WGS sequence"/>
</dbReference>
<organism evidence="1 2">
    <name type="scientific">Cercospora kikuchii</name>
    <dbReference type="NCBI Taxonomy" id="84275"/>
    <lineage>
        <taxon>Eukaryota</taxon>
        <taxon>Fungi</taxon>
        <taxon>Dikarya</taxon>
        <taxon>Ascomycota</taxon>
        <taxon>Pezizomycotina</taxon>
        <taxon>Dothideomycetes</taxon>
        <taxon>Dothideomycetidae</taxon>
        <taxon>Mycosphaerellales</taxon>
        <taxon>Mycosphaerellaceae</taxon>
        <taxon>Cercospora</taxon>
    </lineage>
</organism>
<gene>
    <name evidence="1" type="ORF">CKM354_000711800</name>
</gene>
<accession>A0A9P3FDZ8</accession>
<name>A0A9P3FDZ8_9PEZI</name>
<evidence type="ECO:0000313" key="2">
    <source>
        <dbReference type="Proteomes" id="UP000825890"/>
    </source>
</evidence>